<dbReference type="Pfam" id="PF00550">
    <property type="entry name" value="PP-binding"/>
    <property type="match status" value="1"/>
</dbReference>
<gene>
    <name evidence="5" type="ORF">GR138_09805</name>
</gene>
<dbReference type="AlphaFoldDB" id="A0A6N8SDV7"/>
<dbReference type="GO" id="GO:0031177">
    <property type="term" value="F:phosphopantetheine binding"/>
    <property type="evidence" value="ECO:0007669"/>
    <property type="project" value="InterPro"/>
</dbReference>
<evidence type="ECO:0000256" key="1">
    <source>
        <dbReference type="ARBA" id="ARBA00001957"/>
    </source>
</evidence>
<comment type="caution">
    <text evidence="5">The sequence shown here is derived from an EMBL/GenBank/DDBJ whole genome shotgun (WGS) entry which is preliminary data.</text>
</comment>
<dbReference type="InterPro" id="IPR006162">
    <property type="entry name" value="Ppantetheine_attach_site"/>
</dbReference>
<dbReference type="EMBL" id="WUMK01000003">
    <property type="protein sequence ID" value="MXN45486.1"/>
    <property type="molecule type" value="Genomic_DNA"/>
</dbReference>
<dbReference type="SUPFAM" id="SSF47336">
    <property type="entry name" value="ACP-like"/>
    <property type="match status" value="1"/>
</dbReference>
<dbReference type="Pfam" id="PF00668">
    <property type="entry name" value="Condensation"/>
    <property type="match status" value="1"/>
</dbReference>
<evidence type="ECO:0000313" key="6">
    <source>
        <dbReference type="Proteomes" id="UP000435802"/>
    </source>
</evidence>
<dbReference type="InterPro" id="IPR023213">
    <property type="entry name" value="CAT-like_dom_sf"/>
</dbReference>
<dbReference type="Gene3D" id="3.30.559.10">
    <property type="entry name" value="Chloramphenicol acetyltransferase-like domain"/>
    <property type="match status" value="1"/>
</dbReference>
<dbReference type="Gene3D" id="3.30.559.30">
    <property type="entry name" value="Nonribosomal peptide synthetase, condensation domain"/>
    <property type="match status" value="1"/>
</dbReference>
<dbReference type="PANTHER" id="PTHR45527">
    <property type="entry name" value="NONRIBOSOMAL PEPTIDE SYNTHETASE"/>
    <property type="match status" value="1"/>
</dbReference>
<dbReference type="GO" id="GO:0043041">
    <property type="term" value="P:amino acid activation for nonribosomal peptide biosynthetic process"/>
    <property type="evidence" value="ECO:0007669"/>
    <property type="project" value="TreeGrafter"/>
</dbReference>
<dbReference type="GO" id="GO:0003824">
    <property type="term" value="F:catalytic activity"/>
    <property type="evidence" value="ECO:0007669"/>
    <property type="project" value="InterPro"/>
</dbReference>
<reference evidence="5 6" key="1">
    <citation type="submission" date="2019-12" db="EMBL/GenBank/DDBJ databases">
        <title>Shinella kummerowiae sp. nov., a symbiotic bacterium isolated from root nodules of the herbal legume Kummerowia stipulacea.</title>
        <authorList>
            <person name="Gao J."/>
        </authorList>
    </citation>
    <scope>NUCLEOTIDE SEQUENCE [LARGE SCALE GENOMIC DNA]</scope>
    <source>
        <strain evidence="5 6">CCBAU 25048</strain>
    </source>
</reference>
<dbReference type="InterPro" id="IPR009081">
    <property type="entry name" value="PP-bd_ACP"/>
</dbReference>
<evidence type="ECO:0000313" key="5">
    <source>
        <dbReference type="EMBL" id="MXN45486.1"/>
    </source>
</evidence>
<dbReference type="PANTHER" id="PTHR45527:SF1">
    <property type="entry name" value="FATTY ACID SYNTHASE"/>
    <property type="match status" value="1"/>
</dbReference>
<dbReference type="SUPFAM" id="SSF52777">
    <property type="entry name" value="CoA-dependent acyltransferases"/>
    <property type="match status" value="2"/>
</dbReference>
<comment type="cofactor">
    <cofactor evidence="1">
        <name>pantetheine 4'-phosphate</name>
        <dbReference type="ChEBI" id="CHEBI:47942"/>
    </cofactor>
</comment>
<dbReference type="GO" id="GO:0044550">
    <property type="term" value="P:secondary metabolite biosynthetic process"/>
    <property type="evidence" value="ECO:0007669"/>
    <property type="project" value="TreeGrafter"/>
</dbReference>
<sequence length="560" mass="61695">MQQAASPSSGQRNNIADIYPLSPMQEGILFHTVSAPQDGLYMPQTAMRISGPVDDIALKAAWQSAMDRHPILRSSFHWEERDQPFQVVFKHIPIAFSALDWSDTDEAGQRTRLDDLFASNRATPFDLRRPPLLRVQWIRTGPERFIQLVCYHHIILDGWSIRQLLDEVLSLYRRETGGTASVLPAARPYGDYIGWLKGRDREASIRFWHDYLQGSAGPTRLLNSDSTTRFERYRWTCPPALHQALKAFCATSGHTLNTLLQAALGLLIARQTGRQDVIFGATTSGRPATLAGSTSMIGLFINTLPVRVVIDPEQPVQAWLNDLQSQQARTMDHDYVPLPEIQGRGVSLFDTLLVVENFGGEANGDRDTSLKTEGIDFDERTHFPLTLWATPQAESLTLLVGYSRDTVEPSVIAMMVQVFADVLADMVASPSEPVGQILERMAPACDAPGLASSTGPLPTTAARLPRAGTPHAATPTEQLLARTWAEVLRCGPLDAQANFFELGGHSLLAARVISRLRGELSVNVPVRSLFERPVLADLAAYIDTLKSPAAAAQGHIEIEI</sequence>
<dbReference type="RefSeq" id="WP_160858815.1">
    <property type="nucleotide sequence ID" value="NZ_WUMK01000003.1"/>
</dbReference>
<dbReference type="Proteomes" id="UP000435802">
    <property type="component" value="Unassembled WGS sequence"/>
</dbReference>
<keyword evidence="6" id="KW-1185">Reference proteome</keyword>
<dbReference type="InterPro" id="IPR001242">
    <property type="entry name" value="Condensation_dom"/>
</dbReference>
<name>A0A6N8SDV7_9HYPH</name>
<dbReference type="Gene3D" id="1.10.1200.10">
    <property type="entry name" value="ACP-like"/>
    <property type="match status" value="1"/>
</dbReference>
<feature type="domain" description="Carrier" evidence="4">
    <location>
        <begin position="471"/>
        <end position="546"/>
    </location>
</feature>
<keyword evidence="3" id="KW-0597">Phosphoprotein</keyword>
<dbReference type="InterPro" id="IPR020806">
    <property type="entry name" value="PKS_PP-bd"/>
</dbReference>
<dbReference type="InterPro" id="IPR036736">
    <property type="entry name" value="ACP-like_sf"/>
</dbReference>
<dbReference type="GO" id="GO:0005737">
    <property type="term" value="C:cytoplasm"/>
    <property type="evidence" value="ECO:0007669"/>
    <property type="project" value="TreeGrafter"/>
</dbReference>
<accession>A0A6N8SDV7</accession>
<dbReference type="SMART" id="SM00823">
    <property type="entry name" value="PKS_PP"/>
    <property type="match status" value="1"/>
</dbReference>
<keyword evidence="2" id="KW-0596">Phosphopantetheine</keyword>
<dbReference type="CDD" id="cd19543">
    <property type="entry name" value="DCL_NRPS"/>
    <property type="match status" value="1"/>
</dbReference>
<protein>
    <submittedName>
        <fullName evidence="5">Microcystin synthetase B</fullName>
    </submittedName>
</protein>
<dbReference type="PROSITE" id="PS00012">
    <property type="entry name" value="PHOSPHOPANTETHEINE"/>
    <property type="match status" value="1"/>
</dbReference>
<dbReference type="PROSITE" id="PS50075">
    <property type="entry name" value="CARRIER"/>
    <property type="match status" value="1"/>
</dbReference>
<dbReference type="OrthoDB" id="9778690at2"/>
<proteinExistence type="predicted"/>
<evidence type="ECO:0000256" key="2">
    <source>
        <dbReference type="ARBA" id="ARBA00022450"/>
    </source>
</evidence>
<evidence type="ECO:0000256" key="3">
    <source>
        <dbReference type="ARBA" id="ARBA00022553"/>
    </source>
</evidence>
<evidence type="ECO:0000259" key="4">
    <source>
        <dbReference type="PROSITE" id="PS50075"/>
    </source>
</evidence>
<organism evidence="5 6">
    <name type="scientific">Shinella kummerowiae</name>
    <dbReference type="NCBI Taxonomy" id="417745"/>
    <lineage>
        <taxon>Bacteria</taxon>
        <taxon>Pseudomonadati</taxon>
        <taxon>Pseudomonadota</taxon>
        <taxon>Alphaproteobacteria</taxon>
        <taxon>Hyphomicrobiales</taxon>
        <taxon>Rhizobiaceae</taxon>
        <taxon>Shinella</taxon>
    </lineage>
</organism>
<dbReference type="FunFam" id="1.10.1200.10:FF:000005">
    <property type="entry name" value="Nonribosomal peptide synthetase 1"/>
    <property type="match status" value="1"/>
</dbReference>